<organism evidence="1">
    <name type="scientific">uncultured Chloroflexia bacterium</name>
    <dbReference type="NCBI Taxonomy" id="1672391"/>
    <lineage>
        <taxon>Bacteria</taxon>
        <taxon>Bacillati</taxon>
        <taxon>Chloroflexota</taxon>
        <taxon>Chloroflexia</taxon>
        <taxon>environmental samples</taxon>
    </lineage>
</organism>
<sequence length="135" mass="14954">MATIALRVPTVVPDRAHLPGGHCYILFPESTITVRELIAEKVRAELRKARAGGEHTSSLALLLPEHTQIGYGPLDEQLAIAQACREFTLGHFLLLHNGQPLVELDETLELTKRTGIVFLSHEDRSNGNRERKEAA</sequence>
<dbReference type="EMBL" id="CADCTR010002434">
    <property type="protein sequence ID" value="CAA9352861.1"/>
    <property type="molecule type" value="Genomic_DNA"/>
</dbReference>
<gene>
    <name evidence="1" type="ORF">AVDCRST_MAG93-7199</name>
</gene>
<proteinExistence type="predicted"/>
<accession>A0A6J4M8N1</accession>
<protein>
    <submittedName>
        <fullName evidence="1">Uncharacterized protein</fullName>
    </submittedName>
</protein>
<reference evidence="1" key="1">
    <citation type="submission" date="2020-02" db="EMBL/GenBank/DDBJ databases">
        <authorList>
            <person name="Meier V. D."/>
        </authorList>
    </citation>
    <scope>NUCLEOTIDE SEQUENCE</scope>
    <source>
        <strain evidence="1">AVDCRST_MAG93</strain>
    </source>
</reference>
<dbReference type="AlphaFoldDB" id="A0A6J4M8N1"/>
<name>A0A6J4M8N1_9CHLR</name>
<evidence type="ECO:0000313" key="1">
    <source>
        <dbReference type="EMBL" id="CAA9352861.1"/>
    </source>
</evidence>